<gene>
    <name evidence="2" type="ORF">SPIL2461_LOCUS21536</name>
</gene>
<evidence type="ECO:0000313" key="3">
    <source>
        <dbReference type="Proteomes" id="UP000649617"/>
    </source>
</evidence>
<comment type="caution">
    <text evidence="2">The sequence shown here is derived from an EMBL/GenBank/DDBJ whole genome shotgun (WGS) entry which is preliminary data.</text>
</comment>
<dbReference type="Proteomes" id="UP000649617">
    <property type="component" value="Unassembled WGS sequence"/>
</dbReference>
<evidence type="ECO:0000313" key="2">
    <source>
        <dbReference type="EMBL" id="CAE7746037.1"/>
    </source>
</evidence>
<dbReference type="AlphaFoldDB" id="A0A812XX66"/>
<evidence type="ECO:0000256" key="1">
    <source>
        <dbReference type="SAM" id="MobiDB-lite"/>
    </source>
</evidence>
<dbReference type="EMBL" id="CAJNIZ010046350">
    <property type="protein sequence ID" value="CAE7746037.1"/>
    <property type="molecule type" value="Genomic_DNA"/>
</dbReference>
<reference evidence="2" key="1">
    <citation type="submission" date="2021-02" db="EMBL/GenBank/DDBJ databases">
        <authorList>
            <person name="Dougan E. K."/>
            <person name="Rhodes N."/>
            <person name="Thang M."/>
            <person name="Chan C."/>
        </authorList>
    </citation>
    <scope>NUCLEOTIDE SEQUENCE</scope>
</reference>
<name>A0A812XX66_SYMPI</name>
<feature type="non-terminal residue" evidence="2">
    <location>
        <position position="102"/>
    </location>
</feature>
<accession>A0A812XX66</accession>
<feature type="region of interest" description="Disordered" evidence="1">
    <location>
        <begin position="62"/>
        <end position="84"/>
    </location>
</feature>
<protein>
    <submittedName>
        <fullName evidence="2">Uncharacterized protein</fullName>
    </submittedName>
</protein>
<sequence>DTTQITGGGEGTCAWEAVSSFSNNLVKAKFAEDFGEEGTCDTGPRAHNPNNWQVKDKARMLTPKQDRGHLDKAKNKNSGGRPSVSETLRFLCRPVSLLENTC</sequence>
<keyword evidence="3" id="KW-1185">Reference proteome</keyword>
<feature type="compositionally biased region" description="Basic and acidic residues" evidence="1">
    <location>
        <begin position="62"/>
        <end position="74"/>
    </location>
</feature>
<proteinExistence type="predicted"/>
<organism evidence="2 3">
    <name type="scientific">Symbiodinium pilosum</name>
    <name type="common">Dinoflagellate</name>
    <dbReference type="NCBI Taxonomy" id="2952"/>
    <lineage>
        <taxon>Eukaryota</taxon>
        <taxon>Sar</taxon>
        <taxon>Alveolata</taxon>
        <taxon>Dinophyceae</taxon>
        <taxon>Suessiales</taxon>
        <taxon>Symbiodiniaceae</taxon>
        <taxon>Symbiodinium</taxon>
    </lineage>
</organism>